<evidence type="ECO:0008006" key="4">
    <source>
        <dbReference type="Google" id="ProtNLM"/>
    </source>
</evidence>
<name>A0A7D5K994_9EURY</name>
<dbReference type="AlphaFoldDB" id="A0A7D5K994"/>
<dbReference type="GeneID" id="56030309"/>
<reference evidence="2 3" key="1">
    <citation type="submission" date="2020-07" db="EMBL/GenBank/DDBJ databases">
        <title>Gai3-2, isolated from salt lake.</title>
        <authorList>
            <person name="Cui H."/>
            <person name="Shi X."/>
        </authorList>
    </citation>
    <scope>NUCLEOTIDE SEQUENCE [LARGE SCALE GENOMIC DNA]</scope>
    <source>
        <strain evidence="2 3">Gai3-2</strain>
    </source>
</reference>
<protein>
    <recommendedName>
        <fullName evidence="4">Halobacterial output domain-containing protein</fullName>
    </recommendedName>
</protein>
<dbReference type="RefSeq" id="WP_179170473.1">
    <property type="nucleotide sequence ID" value="NZ_CP058529.1"/>
</dbReference>
<dbReference type="Proteomes" id="UP000509750">
    <property type="component" value="Chromosome"/>
</dbReference>
<accession>A0A7D5K994</accession>
<gene>
    <name evidence="2" type="ORF">HUG10_15710</name>
</gene>
<feature type="region of interest" description="Disordered" evidence="1">
    <location>
        <begin position="1"/>
        <end position="26"/>
    </location>
</feature>
<organism evidence="2 3">
    <name type="scientific">Halorarum halophilum</name>
    <dbReference type="NCBI Taxonomy" id="2743090"/>
    <lineage>
        <taxon>Archaea</taxon>
        <taxon>Methanobacteriati</taxon>
        <taxon>Methanobacteriota</taxon>
        <taxon>Stenosarchaea group</taxon>
        <taxon>Halobacteria</taxon>
        <taxon>Halobacteriales</taxon>
        <taxon>Haloferacaceae</taxon>
        <taxon>Halorarum</taxon>
    </lineage>
</organism>
<evidence type="ECO:0000256" key="1">
    <source>
        <dbReference type="SAM" id="MobiDB-lite"/>
    </source>
</evidence>
<proteinExistence type="predicted"/>
<evidence type="ECO:0000313" key="2">
    <source>
        <dbReference type="EMBL" id="QLG28899.1"/>
    </source>
</evidence>
<feature type="compositionally biased region" description="Polar residues" evidence="1">
    <location>
        <begin position="8"/>
        <end position="24"/>
    </location>
</feature>
<sequence>MAEKSEVDTTPSGWQDVDTYQPSPTGEWPRVVLILSQVEPGSVMVSVLRSVSFDGRLSFEYNDTEITIRDEEQIKVQPIGAENPV</sequence>
<evidence type="ECO:0000313" key="3">
    <source>
        <dbReference type="Proteomes" id="UP000509750"/>
    </source>
</evidence>
<dbReference type="KEGG" id="halg:HUG10_15710"/>
<dbReference type="EMBL" id="CP058529">
    <property type="protein sequence ID" value="QLG28899.1"/>
    <property type="molecule type" value="Genomic_DNA"/>
</dbReference>
<keyword evidence="3" id="KW-1185">Reference proteome</keyword>